<dbReference type="AlphaFoldDB" id="A0AAY4E675"/>
<feature type="compositionally biased region" description="Low complexity" evidence="4">
    <location>
        <begin position="310"/>
        <end position="329"/>
    </location>
</feature>
<dbReference type="GO" id="GO:0000981">
    <property type="term" value="F:DNA-binding transcription factor activity, RNA polymerase II-specific"/>
    <property type="evidence" value="ECO:0007669"/>
    <property type="project" value="TreeGrafter"/>
</dbReference>
<dbReference type="Gene3D" id="3.10.260.20">
    <property type="entry name" value="Ski"/>
    <property type="match status" value="1"/>
</dbReference>
<evidence type="ECO:0000256" key="1">
    <source>
        <dbReference type="ARBA" id="ARBA00004123"/>
    </source>
</evidence>
<dbReference type="InterPro" id="IPR052417">
    <property type="entry name" value="Dachshund_domain"/>
</dbReference>
<comment type="subcellular location">
    <subcellularLocation>
        <location evidence="1">Nucleus</location>
    </subcellularLocation>
</comment>
<feature type="region of interest" description="Disordered" evidence="4">
    <location>
        <begin position="157"/>
        <end position="184"/>
    </location>
</feature>
<accession>A0AAY4E675</accession>
<feature type="region of interest" description="Disordered" evidence="4">
    <location>
        <begin position="1"/>
        <end position="61"/>
    </location>
</feature>
<gene>
    <name evidence="6" type="primary">dachc</name>
</gene>
<comment type="similarity">
    <text evidence="3">Belongs to the DACH/dachshund family.</text>
</comment>
<keyword evidence="2" id="KW-0539">Nucleus</keyword>
<evidence type="ECO:0000259" key="5">
    <source>
        <dbReference type="Pfam" id="PF02437"/>
    </source>
</evidence>
<feature type="region of interest" description="Disordered" evidence="4">
    <location>
        <begin position="293"/>
        <end position="362"/>
    </location>
</feature>
<protein>
    <recommendedName>
        <fullName evidence="5">SKI/SNO/DAC domain-containing protein</fullName>
    </recommendedName>
</protein>
<dbReference type="Proteomes" id="UP000694580">
    <property type="component" value="Chromosome 5"/>
</dbReference>
<reference evidence="6" key="2">
    <citation type="submission" date="2025-08" db="UniProtKB">
        <authorList>
            <consortium name="Ensembl"/>
        </authorList>
    </citation>
    <scope>IDENTIFICATION</scope>
</reference>
<feature type="compositionally biased region" description="Polar residues" evidence="4">
    <location>
        <begin position="50"/>
        <end position="61"/>
    </location>
</feature>
<dbReference type="RefSeq" id="XP_028835852.1">
    <property type="nucleotide sequence ID" value="XM_028980019.1"/>
</dbReference>
<organism evidence="6 7">
    <name type="scientific">Denticeps clupeoides</name>
    <name type="common">denticle herring</name>
    <dbReference type="NCBI Taxonomy" id="299321"/>
    <lineage>
        <taxon>Eukaryota</taxon>
        <taxon>Metazoa</taxon>
        <taxon>Chordata</taxon>
        <taxon>Craniata</taxon>
        <taxon>Vertebrata</taxon>
        <taxon>Euteleostomi</taxon>
        <taxon>Actinopterygii</taxon>
        <taxon>Neopterygii</taxon>
        <taxon>Teleostei</taxon>
        <taxon>Clupei</taxon>
        <taxon>Clupeiformes</taxon>
        <taxon>Denticipitoidei</taxon>
        <taxon>Denticipitidae</taxon>
        <taxon>Denticeps</taxon>
    </lineage>
</organism>
<feature type="compositionally biased region" description="Basic and acidic residues" evidence="4">
    <location>
        <begin position="524"/>
        <end position="549"/>
    </location>
</feature>
<evidence type="ECO:0000256" key="4">
    <source>
        <dbReference type="SAM" id="MobiDB-lite"/>
    </source>
</evidence>
<dbReference type="GeneTree" id="ENSGT00390000001134"/>
<proteinExistence type="inferred from homology"/>
<dbReference type="PANTHER" id="PTHR12577">
    <property type="entry name" value="DACHSHUND"/>
    <property type="match status" value="1"/>
</dbReference>
<keyword evidence="7" id="KW-1185">Reference proteome</keyword>
<feature type="domain" description="SKI/SNO/DAC" evidence="5">
    <location>
        <begin position="49"/>
        <end position="156"/>
    </location>
</feature>
<sequence>MNVAMSAAPMPPAPPFSHPAASASPASPPAGQSLLRSDPGLPGSGKPVYSSPSPVDSTPQNNECKVAEVRGAKLASFTVGGVELLCLPQAFDLFLKHLVGGLHTVYTKLKRLDIIPVVCNVEQVRILRGLGAIQPGVNRCKLISRRDFELLYSDCTSASSRPGRPPKRSQSVSSPESGSQHMLPKSISSLMTPGLIPHTGLTAATLVEAMKAKKIKLEAMKGFHNSGNHGAESENGVGLDLPFMMMSHPLIPSVTMAMSQINHLNTVVSMANGMQGQSAPPRTAASVIKERILDSSSPASSLEDGRRPGSHLSSRQSSSVCSSPIQSESYADRTHAHQNGMSLGHPILGLSSNVPGPKEGDLAAYESGHEVKRSSTEKDESLLSNPTCRDVYERLPQSGQTLQLGFPSPLIFPEGLSSMETLLTNIQGLLKVAIDNARVQEKQAQMEKTELKMELFKERELRESLERQLCVEQKSRAMIQKRLKKEKKTKKKLQEALQFESKRRDEAEQSLHQSSTSDANSPRTPHDSSSQEHLSDHSNGRSASEKTAQEGKLFLKSNTMY</sequence>
<evidence type="ECO:0000313" key="6">
    <source>
        <dbReference type="Ensembl" id="ENSDCDP00010053148.1"/>
    </source>
</evidence>
<name>A0AAY4E675_9TELE</name>
<feature type="compositionally biased region" description="Basic and acidic residues" evidence="4">
    <location>
        <begin position="500"/>
        <end position="509"/>
    </location>
</feature>
<dbReference type="InterPro" id="IPR037000">
    <property type="entry name" value="Ski_DNA-bd_sf"/>
</dbReference>
<evidence type="ECO:0000313" key="7">
    <source>
        <dbReference type="Proteomes" id="UP000694580"/>
    </source>
</evidence>
<evidence type="ECO:0000256" key="3">
    <source>
        <dbReference type="ARBA" id="ARBA00038192"/>
    </source>
</evidence>
<dbReference type="PANTHER" id="PTHR12577:SF14">
    <property type="entry name" value="DACHSHUND HOMOLOG 1"/>
    <property type="match status" value="1"/>
</dbReference>
<feature type="compositionally biased region" description="Polar residues" evidence="4">
    <location>
        <begin position="510"/>
        <end position="523"/>
    </location>
</feature>
<dbReference type="FunFam" id="3.10.260.20:FF:000001">
    <property type="entry name" value="Dachshund homolog 1"/>
    <property type="match status" value="1"/>
</dbReference>
<dbReference type="GO" id="GO:0000978">
    <property type="term" value="F:RNA polymerase II cis-regulatory region sequence-specific DNA binding"/>
    <property type="evidence" value="ECO:0007669"/>
    <property type="project" value="TreeGrafter"/>
</dbReference>
<dbReference type="GO" id="GO:0005634">
    <property type="term" value="C:nucleus"/>
    <property type="evidence" value="ECO:0007669"/>
    <property type="project" value="UniProtKB-SubCell"/>
</dbReference>
<evidence type="ECO:0000256" key="2">
    <source>
        <dbReference type="ARBA" id="ARBA00023242"/>
    </source>
</evidence>
<feature type="region of interest" description="Disordered" evidence="4">
    <location>
        <begin position="494"/>
        <end position="561"/>
    </location>
</feature>
<dbReference type="GeneID" id="114790193"/>
<reference evidence="6" key="3">
    <citation type="submission" date="2025-09" db="UniProtKB">
        <authorList>
            <consortium name="Ensembl"/>
        </authorList>
    </citation>
    <scope>IDENTIFICATION</scope>
</reference>
<reference evidence="6 7" key="1">
    <citation type="submission" date="2020-06" db="EMBL/GenBank/DDBJ databases">
        <authorList>
            <consortium name="Wellcome Sanger Institute Data Sharing"/>
        </authorList>
    </citation>
    <scope>NUCLEOTIDE SEQUENCE [LARGE SCALE GENOMIC DNA]</scope>
</reference>
<dbReference type="InterPro" id="IPR009061">
    <property type="entry name" value="DNA-bd_dom_put_sf"/>
</dbReference>
<dbReference type="Ensembl" id="ENSDCDT00010063645.1">
    <property type="protein sequence ID" value="ENSDCDP00010053148.1"/>
    <property type="gene ID" value="ENSDCDG00010030916.1"/>
</dbReference>
<dbReference type="Pfam" id="PF02437">
    <property type="entry name" value="Ski_Sno_DHD"/>
    <property type="match status" value="1"/>
</dbReference>
<dbReference type="InterPro" id="IPR003380">
    <property type="entry name" value="SKI/SNO/DAC"/>
</dbReference>
<dbReference type="GO" id="GO:0005667">
    <property type="term" value="C:transcription regulator complex"/>
    <property type="evidence" value="ECO:0007669"/>
    <property type="project" value="TreeGrafter"/>
</dbReference>
<feature type="compositionally biased region" description="Low complexity" evidence="4">
    <location>
        <begin position="169"/>
        <end position="179"/>
    </location>
</feature>
<dbReference type="CDD" id="cd21081">
    <property type="entry name" value="DHD_Dac"/>
    <property type="match status" value="1"/>
</dbReference>
<dbReference type="SUPFAM" id="SSF46955">
    <property type="entry name" value="Putative DNA-binding domain"/>
    <property type="match status" value="1"/>
</dbReference>